<dbReference type="EMBL" id="CP032346">
    <property type="protein sequence ID" value="QCO17171.1"/>
    <property type="molecule type" value="Genomic_DNA"/>
</dbReference>
<name>A0A4D8R5H0_AZOBR</name>
<organism evidence="2 3">
    <name type="scientific">Azospirillum brasilense</name>
    <dbReference type="NCBI Taxonomy" id="192"/>
    <lineage>
        <taxon>Bacteria</taxon>
        <taxon>Pseudomonadati</taxon>
        <taxon>Pseudomonadota</taxon>
        <taxon>Alphaproteobacteria</taxon>
        <taxon>Rhodospirillales</taxon>
        <taxon>Azospirillaceae</taxon>
        <taxon>Azospirillum</taxon>
    </lineage>
</organism>
<evidence type="ECO:0000313" key="3">
    <source>
        <dbReference type="Proteomes" id="UP000298693"/>
    </source>
</evidence>
<proteinExistence type="predicted"/>
<accession>A0A4D8R5H0</accession>
<dbReference type="RefSeq" id="WP_137141306.1">
    <property type="nucleotide sequence ID" value="NZ_CP032346.1"/>
</dbReference>
<feature type="domain" description="TniQ" evidence="1">
    <location>
        <begin position="10"/>
        <end position="150"/>
    </location>
</feature>
<keyword evidence="2" id="KW-0614">Plasmid</keyword>
<dbReference type="Pfam" id="PF06527">
    <property type="entry name" value="TniQ"/>
    <property type="match status" value="1"/>
</dbReference>
<evidence type="ECO:0000259" key="1">
    <source>
        <dbReference type="Pfam" id="PF06527"/>
    </source>
</evidence>
<evidence type="ECO:0000313" key="2">
    <source>
        <dbReference type="EMBL" id="QCO17171.1"/>
    </source>
</evidence>
<geneLocation type="plasmid" evidence="2">
    <name>p1</name>
</geneLocation>
<dbReference type="AlphaFoldDB" id="A0A4D8R5H0"/>
<gene>
    <name evidence="2" type="ORF">D3869_18075</name>
</gene>
<dbReference type="InterPro" id="IPR009492">
    <property type="entry name" value="TniQ"/>
</dbReference>
<reference evidence="2 3" key="1">
    <citation type="submission" date="2018-09" db="EMBL/GenBank/DDBJ databases">
        <title>Whole genome based analysis of evolution and adaptive divergence in Indian and Brazilian strains of Azospirillum brasilense.</title>
        <authorList>
            <person name="Singh C."/>
            <person name="Tripathi A.K."/>
        </authorList>
    </citation>
    <scope>NUCLEOTIDE SEQUENCE [LARGE SCALE GENOMIC DNA]</scope>
    <source>
        <strain evidence="2 3">MTCC4039</strain>
        <plasmid evidence="2 3">p1</plasmid>
    </source>
</reference>
<sequence>MVWTTSGLWPWRPALLPDETFSSWFARLAAGNGLYPDELYRLVKPGAHPRPRDLDRHVEPDLQTTLAERTGVDAEALRQAAFTRWAGLVFEEDDGRNKLAWLPLAGTEDSKRSFGQQVCPACLSEDTVPYLRLSWRLGFVTACPRHRKLLIDRCPGCGEPVQILRTIPDKGVRCWKCGADFARAPQDALPDTSDPERQQQLLDITAAGWTSLGAYGPVYSFVYFRVLMLVFRLLATGRHADPLRNWIAARRGDSPPNVPRIKQVELLNTRCRHELLNMTAELLEEWPHRFVDACRDVGVTNRHVIKGDRHYPFAFAHAVEWNLSETVRAVTADEVRSGMAYLRGKDQQPTFSALVDLFGVKPTAHRSLAEPASVRTPYGQGRYWKLDGVSSDIRIAAREAAIRSGESVAAWVEKALRSALESPHGNTTAA</sequence>
<dbReference type="Proteomes" id="UP000298693">
    <property type="component" value="Plasmid p1"/>
</dbReference>
<protein>
    <recommendedName>
        <fullName evidence="1">TniQ domain-containing protein</fullName>
    </recommendedName>
</protein>